<accession>A0ABN7AMR1</accession>
<protein>
    <submittedName>
        <fullName evidence="1">Uncharacterized protein</fullName>
    </submittedName>
</protein>
<gene>
    <name evidence="1" type="ORF">NTJ_05406</name>
</gene>
<evidence type="ECO:0000313" key="1">
    <source>
        <dbReference type="EMBL" id="BES92597.1"/>
    </source>
</evidence>
<dbReference type="EMBL" id="AP028911">
    <property type="protein sequence ID" value="BES92597.1"/>
    <property type="molecule type" value="Genomic_DNA"/>
</dbReference>
<organism evidence="1 2">
    <name type="scientific">Nesidiocoris tenuis</name>
    <dbReference type="NCBI Taxonomy" id="355587"/>
    <lineage>
        <taxon>Eukaryota</taxon>
        <taxon>Metazoa</taxon>
        <taxon>Ecdysozoa</taxon>
        <taxon>Arthropoda</taxon>
        <taxon>Hexapoda</taxon>
        <taxon>Insecta</taxon>
        <taxon>Pterygota</taxon>
        <taxon>Neoptera</taxon>
        <taxon>Paraneoptera</taxon>
        <taxon>Hemiptera</taxon>
        <taxon>Heteroptera</taxon>
        <taxon>Panheteroptera</taxon>
        <taxon>Cimicomorpha</taxon>
        <taxon>Miridae</taxon>
        <taxon>Dicyphina</taxon>
        <taxon>Nesidiocoris</taxon>
    </lineage>
</organism>
<sequence>MGSAAPVQANQGQSGKVAISFRTDGRIGEGSGAMRTSCCGNVLYSNDNAAAVVTSLVCLPINGPDLFLTWELCKGSCP</sequence>
<evidence type="ECO:0000313" key="2">
    <source>
        <dbReference type="Proteomes" id="UP001307889"/>
    </source>
</evidence>
<proteinExistence type="predicted"/>
<name>A0ABN7AMR1_9HEMI</name>
<keyword evidence="2" id="KW-1185">Reference proteome</keyword>
<dbReference type="Proteomes" id="UP001307889">
    <property type="component" value="Chromosome 3"/>
</dbReference>
<reference evidence="1 2" key="1">
    <citation type="submission" date="2023-09" db="EMBL/GenBank/DDBJ databases">
        <title>Nesidiocoris tenuis whole genome shotgun sequence.</title>
        <authorList>
            <person name="Shibata T."/>
            <person name="Shimoda M."/>
            <person name="Kobayashi T."/>
            <person name="Uehara T."/>
        </authorList>
    </citation>
    <scope>NUCLEOTIDE SEQUENCE [LARGE SCALE GENOMIC DNA]</scope>
    <source>
        <strain evidence="1 2">Japan</strain>
    </source>
</reference>